<dbReference type="PANTHER" id="PTHR19375">
    <property type="entry name" value="HEAT SHOCK PROTEIN 70KDA"/>
    <property type="match status" value="1"/>
</dbReference>
<keyword evidence="5" id="KW-1185">Reference proteome</keyword>
<evidence type="ECO:0000313" key="4">
    <source>
        <dbReference type="EMBL" id="KAK2083728.1"/>
    </source>
</evidence>
<dbReference type="Gene3D" id="2.60.34.10">
    <property type="entry name" value="Substrate Binding Domain Of DNAk, Chain A, domain 1"/>
    <property type="match status" value="1"/>
</dbReference>
<dbReference type="InterPro" id="IPR029048">
    <property type="entry name" value="HSP70_C_sf"/>
</dbReference>
<evidence type="ECO:0000256" key="1">
    <source>
        <dbReference type="ARBA" id="ARBA00007381"/>
    </source>
</evidence>
<proteinExistence type="inferred from homology"/>
<dbReference type="Proteomes" id="UP001266305">
    <property type="component" value="Unassembled WGS sequence"/>
</dbReference>
<dbReference type="Gene3D" id="3.30.420.40">
    <property type="match status" value="4"/>
</dbReference>
<keyword evidence="2" id="KW-0547">Nucleotide-binding</keyword>
<dbReference type="Gene3D" id="1.20.1270.10">
    <property type="match status" value="1"/>
</dbReference>
<name>A0ABQ9TG60_SAGOE</name>
<dbReference type="Gene3D" id="3.30.30.30">
    <property type="match status" value="1"/>
</dbReference>
<sequence length="497" mass="55247">MDTERLIGDAAKNQVAVNPTNTAFDAKCLIGHRFDDTAVQSDMKHWPFMLVNDAGRLKVQVEYKGETKSFYPGEVFSVVMTKMKEIAEAYLGKIVTNAVVTMPAYFNDFQHQATKDAGTIAGLNVLRIINEPIAAAIASGLNKKVGAERNVLIFDLGGALLVSRDTHLGGEDFDNRMVNHFIAEFKRNHKKDISENKSAARRLHTACEPAKHTLSSSTQASIEIDSLYEGIDFYTSVTHIRFEEVNANLFDGTLNPKLLQDFFNGKELNESINPDETVAYGAAVQATILSGDKSENVQDLLLLDVTCLSLGTETAGGVVTTLIKHNTTIPTKQTDTFTTYSDNQPGMLIQVYEGHLSKEDIDHMVQEAQKYKAENEKQRDKVSSKNSLESYAFNMKVTVKDEKIQGKINDEDKQKILDKCNEIINWLDKNQTAEKEEFNISRKIWRKSAKSSSPSCTRVQEACQEECLGDSLVLELLSLVVLPQGAPLKTLIKPTQV</sequence>
<protein>
    <submittedName>
        <fullName evidence="4">Heat shock cognate 71 kDa protein</fullName>
    </submittedName>
</protein>
<keyword evidence="3" id="KW-0067">ATP-binding</keyword>
<organism evidence="4 5">
    <name type="scientific">Saguinus oedipus</name>
    <name type="common">Cotton-top tamarin</name>
    <name type="synonym">Oedipomidas oedipus</name>
    <dbReference type="NCBI Taxonomy" id="9490"/>
    <lineage>
        <taxon>Eukaryota</taxon>
        <taxon>Metazoa</taxon>
        <taxon>Chordata</taxon>
        <taxon>Craniata</taxon>
        <taxon>Vertebrata</taxon>
        <taxon>Euteleostomi</taxon>
        <taxon>Mammalia</taxon>
        <taxon>Eutheria</taxon>
        <taxon>Euarchontoglires</taxon>
        <taxon>Primates</taxon>
        <taxon>Haplorrhini</taxon>
        <taxon>Platyrrhini</taxon>
        <taxon>Cebidae</taxon>
        <taxon>Callitrichinae</taxon>
        <taxon>Saguinus</taxon>
    </lineage>
</organism>
<evidence type="ECO:0000256" key="2">
    <source>
        <dbReference type="ARBA" id="ARBA00022741"/>
    </source>
</evidence>
<dbReference type="PRINTS" id="PR00301">
    <property type="entry name" value="HEATSHOCK70"/>
</dbReference>
<evidence type="ECO:0000256" key="3">
    <source>
        <dbReference type="ARBA" id="ARBA00022840"/>
    </source>
</evidence>
<dbReference type="InterPro" id="IPR029047">
    <property type="entry name" value="HSP70_peptide-bd_sf"/>
</dbReference>
<dbReference type="EMBL" id="JASSZA010000023">
    <property type="protein sequence ID" value="KAK2083728.1"/>
    <property type="molecule type" value="Genomic_DNA"/>
</dbReference>
<evidence type="ECO:0000313" key="5">
    <source>
        <dbReference type="Proteomes" id="UP001266305"/>
    </source>
</evidence>
<accession>A0ABQ9TG60</accession>
<reference evidence="4 5" key="1">
    <citation type="submission" date="2023-05" db="EMBL/GenBank/DDBJ databases">
        <title>B98-5 Cell Line De Novo Hybrid Assembly: An Optical Mapping Approach.</title>
        <authorList>
            <person name="Kananen K."/>
            <person name="Auerbach J.A."/>
            <person name="Kautto E."/>
            <person name="Blachly J.S."/>
        </authorList>
    </citation>
    <scope>NUCLEOTIDE SEQUENCE [LARGE SCALE GENOMIC DNA]</scope>
    <source>
        <strain evidence="4">B95-8</strain>
        <tissue evidence="4">Cell line</tissue>
    </source>
</reference>
<dbReference type="Pfam" id="PF00012">
    <property type="entry name" value="HSP70"/>
    <property type="match status" value="2"/>
</dbReference>
<dbReference type="Gene3D" id="3.90.640.10">
    <property type="entry name" value="Actin, Chain A, domain 4"/>
    <property type="match status" value="1"/>
</dbReference>
<gene>
    <name evidence="4" type="primary">HSPA8_11</name>
    <name evidence="4" type="ORF">P7K49_038964</name>
</gene>
<dbReference type="InterPro" id="IPR043129">
    <property type="entry name" value="ATPase_NBD"/>
</dbReference>
<dbReference type="InterPro" id="IPR013126">
    <property type="entry name" value="Hsp_70_fam"/>
</dbReference>
<comment type="similarity">
    <text evidence="1">Belongs to the heat shock protein 70 family.</text>
</comment>
<dbReference type="SUPFAM" id="SSF53067">
    <property type="entry name" value="Actin-like ATPase domain"/>
    <property type="match status" value="2"/>
</dbReference>
<keyword evidence="4" id="KW-0346">Stress response</keyword>
<dbReference type="SUPFAM" id="SSF100934">
    <property type="entry name" value="Heat shock protein 70kD (HSP70), C-terminal subdomain"/>
    <property type="match status" value="1"/>
</dbReference>
<comment type="caution">
    <text evidence="4">The sequence shown here is derived from an EMBL/GenBank/DDBJ whole genome shotgun (WGS) entry which is preliminary data.</text>
</comment>
<dbReference type="SUPFAM" id="SSF100920">
    <property type="entry name" value="Heat shock protein 70kD (HSP70), peptide-binding domain"/>
    <property type="match status" value="1"/>
</dbReference>